<name>A0A401XIW6_9FLAO</name>
<protein>
    <recommendedName>
        <fullName evidence="3">UVR domain-containing protein</fullName>
    </recommendedName>
</protein>
<dbReference type="Proteomes" id="UP000286715">
    <property type="component" value="Unassembled WGS sequence"/>
</dbReference>
<dbReference type="AlphaFoldDB" id="A0A401XIW6"/>
<proteinExistence type="predicted"/>
<evidence type="ECO:0008006" key="3">
    <source>
        <dbReference type="Google" id="ProtNLM"/>
    </source>
</evidence>
<organism evidence="1 2">
    <name type="scientific">Thermaurantimonas aggregans</name>
    <dbReference type="NCBI Taxonomy" id="2173829"/>
    <lineage>
        <taxon>Bacteria</taxon>
        <taxon>Pseudomonadati</taxon>
        <taxon>Bacteroidota</taxon>
        <taxon>Flavobacteriia</taxon>
        <taxon>Flavobacteriales</taxon>
        <taxon>Schleiferiaceae</taxon>
        <taxon>Thermaurantimonas</taxon>
    </lineage>
</organism>
<accession>A0A401XIW6</accession>
<dbReference type="RefSeq" id="WP_160160494.1">
    <property type="nucleotide sequence ID" value="NZ_BHZE01000003.1"/>
</dbReference>
<reference evidence="1 2" key="1">
    <citation type="submission" date="2018-11" db="EMBL/GenBank/DDBJ databases">
        <title>Schleiferia aggregans sp. nov., a moderately thermophilic heterotrophic bacterium isolated from microbial mats at a terrestrial hot spring.</title>
        <authorList>
            <person name="Iino T."/>
            <person name="Ohkuma M."/>
            <person name="Haruta S."/>
        </authorList>
    </citation>
    <scope>NUCLEOTIDE SEQUENCE [LARGE SCALE GENOMIC DNA]</scope>
    <source>
        <strain evidence="1 2">LA</strain>
    </source>
</reference>
<dbReference type="EMBL" id="BHZE01000003">
    <property type="protein sequence ID" value="GCD76950.1"/>
    <property type="molecule type" value="Genomic_DNA"/>
</dbReference>
<gene>
    <name evidence="1" type="ORF">JCM31826_04320</name>
</gene>
<sequence>MEKDQIIEQLKIIRDKKEKAITAQSYEMASQLRDREKDLLKQLEEIEQNDNKHSR</sequence>
<evidence type="ECO:0000313" key="1">
    <source>
        <dbReference type="EMBL" id="GCD76950.1"/>
    </source>
</evidence>
<keyword evidence="2" id="KW-1185">Reference proteome</keyword>
<comment type="caution">
    <text evidence="1">The sequence shown here is derived from an EMBL/GenBank/DDBJ whole genome shotgun (WGS) entry which is preliminary data.</text>
</comment>
<dbReference type="Gene3D" id="4.10.860.10">
    <property type="entry name" value="UVR domain"/>
    <property type="match status" value="1"/>
</dbReference>
<evidence type="ECO:0000313" key="2">
    <source>
        <dbReference type="Proteomes" id="UP000286715"/>
    </source>
</evidence>